<dbReference type="Proteomes" id="UP000235392">
    <property type="component" value="Unassembled WGS sequence"/>
</dbReference>
<feature type="region of interest" description="Disordered" evidence="8">
    <location>
        <begin position="62"/>
        <end position="84"/>
    </location>
</feature>
<evidence type="ECO:0000256" key="5">
    <source>
        <dbReference type="ARBA" id="ARBA00022833"/>
    </source>
</evidence>
<dbReference type="Pfam" id="PF00096">
    <property type="entry name" value="zf-C2H2"/>
    <property type="match status" value="2"/>
</dbReference>
<dbReference type="GO" id="GO:0005634">
    <property type="term" value="C:nucleus"/>
    <property type="evidence" value="ECO:0007669"/>
    <property type="project" value="UniProtKB-SubCell"/>
</dbReference>
<dbReference type="EMBL" id="PGCI01000052">
    <property type="protein sequence ID" value="PLW45037.1"/>
    <property type="molecule type" value="Genomic_DNA"/>
</dbReference>
<evidence type="ECO:0000256" key="4">
    <source>
        <dbReference type="ARBA" id="ARBA00022771"/>
    </source>
</evidence>
<dbReference type="PANTHER" id="PTHR19818:SF139">
    <property type="entry name" value="PAIR-RULE PROTEIN ODD-PAIRED"/>
    <property type="match status" value="1"/>
</dbReference>
<keyword evidence="4 7" id="KW-0863">Zinc-finger</keyword>
<feature type="compositionally biased region" description="Basic residues" evidence="8">
    <location>
        <begin position="381"/>
        <end position="393"/>
    </location>
</feature>
<protein>
    <recommendedName>
        <fullName evidence="9">C2H2-type domain-containing protein</fullName>
    </recommendedName>
</protein>
<feature type="domain" description="C2H2-type" evidence="9">
    <location>
        <begin position="297"/>
        <end position="324"/>
    </location>
</feature>
<dbReference type="PROSITE" id="PS50157">
    <property type="entry name" value="ZINC_FINGER_C2H2_2"/>
    <property type="match status" value="2"/>
</dbReference>
<accession>A0A2N5SGY5</accession>
<dbReference type="InterPro" id="IPR050329">
    <property type="entry name" value="GLI_C2H2-zinc-finger"/>
</dbReference>
<evidence type="ECO:0000256" key="8">
    <source>
        <dbReference type="SAM" id="MobiDB-lite"/>
    </source>
</evidence>
<feature type="compositionally biased region" description="Polar residues" evidence="8">
    <location>
        <begin position="63"/>
        <end position="84"/>
    </location>
</feature>
<evidence type="ECO:0000256" key="6">
    <source>
        <dbReference type="ARBA" id="ARBA00023242"/>
    </source>
</evidence>
<dbReference type="AlphaFoldDB" id="A0A2N5SGY5"/>
<dbReference type="Gene3D" id="3.30.160.60">
    <property type="entry name" value="Classic Zinc Finger"/>
    <property type="match status" value="2"/>
</dbReference>
<feature type="region of interest" description="Disordered" evidence="8">
    <location>
        <begin position="371"/>
        <end position="393"/>
    </location>
</feature>
<dbReference type="GO" id="GO:0000981">
    <property type="term" value="F:DNA-binding transcription factor activity, RNA polymerase II-specific"/>
    <property type="evidence" value="ECO:0007669"/>
    <property type="project" value="TreeGrafter"/>
</dbReference>
<gene>
    <name evidence="11" type="ORF">PCASD_06948</name>
    <name evidence="10" type="ORF">PCASD_23371</name>
</gene>
<evidence type="ECO:0000313" key="12">
    <source>
        <dbReference type="Proteomes" id="UP000235392"/>
    </source>
</evidence>
<dbReference type="InterPro" id="IPR013087">
    <property type="entry name" value="Znf_C2H2_type"/>
</dbReference>
<keyword evidence="5" id="KW-0862">Zinc</keyword>
<dbReference type="GO" id="GO:0000978">
    <property type="term" value="F:RNA polymerase II cis-regulatory region sequence-specific DNA binding"/>
    <property type="evidence" value="ECO:0007669"/>
    <property type="project" value="TreeGrafter"/>
</dbReference>
<dbReference type="InterPro" id="IPR036236">
    <property type="entry name" value="Znf_C2H2_sf"/>
</dbReference>
<feature type="domain" description="C2H2-type" evidence="9">
    <location>
        <begin position="325"/>
        <end position="350"/>
    </location>
</feature>
<dbReference type="FunFam" id="3.30.160.60:FF:000145">
    <property type="entry name" value="Zinc finger protein 574"/>
    <property type="match status" value="1"/>
</dbReference>
<keyword evidence="2" id="KW-0479">Metal-binding</keyword>
<evidence type="ECO:0000313" key="10">
    <source>
        <dbReference type="EMBL" id="PLW12487.1"/>
    </source>
</evidence>
<comment type="caution">
    <text evidence="10">The sequence shown here is derived from an EMBL/GenBank/DDBJ whole genome shotgun (WGS) entry which is preliminary data.</text>
</comment>
<dbReference type="EMBL" id="PGCI01000883">
    <property type="protein sequence ID" value="PLW12487.1"/>
    <property type="molecule type" value="Genomic_DNA"/>
</dbReference>
<sequence>MFDQWKSPLDFVDGALTDHSSYPQANDQLSADQYSIENIFDYNPRVLPSFLLLPMPTMKPSDVDSTPGSANANQAVAPSPAFTSDTTCHQPFDPSYQPLASAEIHHYSPVSSPNGSCSDLFGASQPQLIYSSNNADNSEAISDVGCSTPIQSNHIGLLPDHYSKPSEKYFSSHAQSQVVVIPDKVATNPSLPDFYGLSQSKVSLYSNQIFPATGSTAVSPVSLMNEIFPVESNEYLNQKHQNYDAFSRTWANDLDHLHRNAGQFDTIQPSASHSRDDDSNKRHDHVKIVPITKYKRFPCPECGQRFARAFNLQTHIATHAGMRPFSCPADGCSKAFSRRHDLGRHVGAVHREWLALKNLSVQEAVKPLRWKNDGSWGQNHKACRNNAKRQKST</sequence>
<evidence type="ECO:0000256" key="1">
    <source>
        <dbReference type="ARBA" id="ARBA00004123"/>
    </source>
</evidence>
<keyword evidence="6" id="KW-0539">Nucleus</keyword>
<dbReference type="GO" id="GO:0045944">
    <property type="term" value="P:positive regulation of transcription by RNA polymerase II"/>
    <property type="evidence" value="ECO:0007669"/>
    <property type="project" value="UniProtKB-ARBA"/>
</dbReference>
<evidence type="ECO:0000259" key="9">
    <source>
        <dbReference type="PROSITE" id="PS50157"/>
    </source>
</evidence>
<evidence type="ECO:0000313" key="11">
    <source>
        <dbReference type="EMBL" id="PLW45037.1"/>
    </source>
</evidence>
<dbReference type="PANTHER" id="PTHR19818">
    <property type="entry name" value="ZINC FINGER PROTEIN ZIC AND GLI"/>
    <property type="match status" value="1"/>
</dbReference>
<name>A0A2N5SGY5_9BASI</name>
<reference evidence="10 12" key="1">
    <citation type="submission" date="2017-11" db="EMBL/GenBank/DDBJ databases">
        <title>De novo assembly and phasing of dikaryotic genomes from two isolates of Puccinia coronata f. sp. avenae, the causal agent of oat crown rust.</title>
        <authorList>
            <person name="Miller M.E."/>
            <person name="Zhang Y."/>
            <person name="Omidvar V."/>
            <person name="Sperschneider J."/>
            <person name="Schwessinger B."/>
            <person name="Raley C."/>
            <person name="Palmer J.M."/>
            <person name="Garnica D."/>
            <person name="Upadhyaya N."/>
            <person name="Rathjen J."/>
            <person name="Taylor J.M."/>
            <person name="Park R.F."/>
            <person name="Dodds P.N."/>
            <person name="Hirsch C.D."/>
            <person name="Kianian S.F."/>
            <person name="Figueroa M."/>
        </authorList>
    </citation>
    <scope>NUCLEOTIDE SEQUENCE [LARGE SCALE GENOMIC DNA]</scope>
    <source>
        <strain evidence="10">12SD80</strain>
    </source>
</reference>
<dbReference type="GO" id="GO:0008270">
    <property type="term" value="F:zinc ion binding"/>
    <property type="evidence" value="ECO:0007669"/>
    <property type="project" value="UniProtKB-KW"/>
</dbReference>
<evidence type="ECO:0000256" key="7">
    <source>
        <dbReference type="PROSITE-ProRule" id="PRU00042"/>
    </source>
</evidence>
<dbReference type="PROSITE" id="PS00028">
    <property type="entry name" value="ZINC_FINGER_C2H2_1"/>
    <property type="match status" value="2"/>
</dbReference>
<proteinExistence type="predicted"/>
<dbReference type="SUPFAM" id="SSF57667">
    <property type="entry name" value="beta-beta-alpha zinc fingers"/>
    <property type="match status" value="1"/>
</dbReference>
<dbReference type="SMART" id="SM00355">
    <property type="entry name" value="ZnF_C2H2"/>
    <property type="match status" value="2"/>
</dbReference>
<evidence type="ECO:0000256" key="2">
    <source>
        <dbReference type="ARBA" id="ARBA00022723"/>
    </source>
</evidence>
<evidence type="ECO:0000256" key="3">
    <source>
        <dbReference type="ARBA" id="ARBA00022737"/>
    </source>
</evidence>
<comment type="subcellular location">
    <subcellularLocation>
        <location evidence="1">Nucleus</location>
    </subcellularLocation>
</comment>
<organism evidence="10 12">
    <name type="scientific">Puccinia coronata f. sp. avenae</name>
    <dbReference type="NCBI Taxonomy" id="200324"/>
    <lineage>
        <taxon>Eukaryota</taxon>
        <taxon>Fungi</taxon>
        <taxon>Dikarya</taxon>
        <taxon>Basidiomycota</taxon>
        <taxon>Pucciniomycotina</taxon>
        <taxon>Pucciniomycetes</taxon>
        <taxon>Pucciniales</taxon>
        <taxon>Pucciniaceae</taxon>
        <taxon>Puccinia</taxon>
    </lineage>
</organism>
<keyword evidence="3" id="KW-0677">Repeat</keyword>